<evidence type="ECO:0000313" key="3">
    <source>
        <dbReference type="Proteomes" id="UP000033166"/>
    </source>
</evidence>
<dbReference type="RefSeq" id="WP_157761141.1">
    <property type="nucleotide sequence ID" value="NZ_LN774769.1"/>
</dbReference>
<evidence type="ECO:0000256" key="1">
    <source>
        <dbReference type="SAM" id="MobiDB-lite"/>
    </source>
</evidence>
<gene>
    <name evidence="2" type="ORF">LACPI_1943</name>
</gene>
<dbReference type="AlphaFoldDB" id="A0A0D6DZH0"/>
<dbReference type="Proteomes" id="UP000033166">
    <property type="component" value="Chromosome I"/>
</dbReference>
<protein>
    <submittedName>
        <fullName evidence="2">Uncharacterized protein</fullName>
    </submittedName>
</protein>
<dbReference type="HOGENOM" id="CLU_3169538_0_0_9"/>
<reference evidence="3" key="1">
    <citation type="submission" date="2015-01" db="EMBL/GenBank/DDBJ databases">
        <authorList>
            <person name="Andreevskaya M."/>
        </authorList>
    </citation>
    <scope>NUCLEOTIDE SEQUENCE [LARGE SCALE GENOMIC DNA]</scope>
    <source>
        <strain evidence="3">MKFS47</strain>
    </source>
</reference>
<evidence type="ECO:0000313" key="2">
    <source>
        <dbReference type="EMBL" id="CEN29143.1"/>
    </source>
</evidence>
<proteinExistence type="predicted"/>
<dbReference type="KEGG" id="lpk:LACPI_1943"/>
<organism evidence="2 3">
    <name type="scientific">Pseudolactococcus piscium MKFS47</name>
    <dbReference type="NCBI Taxonomy" id="297352"/>
    <lineage>
        <taxon>Bacteria</taxon>
        <taxon>Bacillati</taxon>
        <taxon>Bacillota</taxon>
        <taxon>Bacilli</taxon>
        <taxon>Lactobacillales</taxon>
        <taxon>Streptococcaceae</taxon>
        <taxon>Pseudolactococcus</taxon>
    </lineage>
</organism>
<feature type="region of interest" description="Disordered" evidence="1">
    <location>
        <begin position="1"/>
        <end position="47"/>
    </location>
</feature>
<sequence length="47" mass="5508">MGILLQRNRKRHTSDVEEVEEVVSDIQQKEVTTSDVEETDEKPKRKP</sequence>
<name>A0A0D6DZH0_9LACT</name>
<accession>A0A0D6DZH0</accession>
<dbReference type="EMBL" id="LN774769">
    <property type="protein sequence ID" value="CEN29143.1"/>
    <property type="molecule type" value="Genomic_DNA"/>
</dbReference>